<dbReference type="PANTHER" id="PTHR38788:SF3">
    <property type="entry name" value="CLR5 DOMAIN-CONTAINING PROTEIN"/>
    <property type="match status" value="1"/>
</dbReference>
<feature type="compositionally biased region" description="Polar residues" evidence="1">
    <location>
        <begin position="105"/>
        <end position="119"/>
    </location>
</feature>
<dbReference type="PANTHER" id="PTHR38788">
    <property type="entry name" value="CLR5 DOMAIN-CONTAINING PROTEIN"/>
    <property type="match status" value="1"/>
</dbReference>
<evidence type="ECO:0000313" key="3">
    <source>
        <dbReference type="EMBL" id="KLU92688.1"/>
    </source>
</evidence>
<dbReference type="InterPro" id="IPR025676">
    <property type="entry name" value="Clr5_dom"/>
</dbReference>
<proteinExistence type="predicted"/>
<dbReference type="VEuPathDB" id="FungiDB:MAPG_11675"/>
<dbReference type="OrthoDB" id="5308957at2759"/>
<name>A0A0H2U9A5_MAGP6</name>
<evidence type="ECO:0000256" key="1">
    <source>
        <dbReference type="SAM" id="MobiDB-lite"/>
    </source>
</evidence>
<reference evidence="3" key="1">
    <citation type="submission" date="2010-05" db="EMBL/GenBank/DDBJ databases">
        <title>The Genome Sequence of Magnaporthe poae strain ATCC 64411.</title>
        <authorList>
            <consortium name="The Broad Institute Genome Sequencing Platform"/>
            <consortium name="Broad Institute Genome Sequencing Center for Infectious Disease"/>
            <person name="Ma L.-J."/>
            <person name="Dead R."/>
            <person name="Young S."/>
            <person name="Zeng Q."/>
            <person name="Koehrsen M."/>
            <person name="Alvarado L."/>
            <person name="Berlin A."/>
            <person name="Chapman S.B."/>
            <person name="Chen Z."/>
            <person name="Freedman E."/>
            <person name="Gellesch M."/>
            <person name="Goldberg J."/>
            <person name="Griggs A."/>
            <person name="Gujja S."/>
            <person name="Heilman E.R."/>
            <person name="Heiman D."/>
            <person name="Hepburn T."/>
            <person name="Howarth C."/>
            <person name="Jen D."/>
            <person name="Larson L."/>
            <person name="Mehta T."/>
            <person name="Neiman D."/>
            <person name="Pearson M."/>
            <person name="Roberts A."/>
            <person name="Saif S."/>
            <person name="Shea T."/>
            <person name="Shenoy N."/>
            <person name="Sisk P."/>
            <person name="Stolte C."/>
            <person name="Sykes S."/>
            <person name="Walk T."/>
            <person name="White J."/>
            <person name="Yandava C."/>
            <person name="Haas B."/>
            <person name="Nusbaum C."/>
            <person name="Birren B."/>
        </authorList>
    </citation>
    <scope>NUCLEOTIDE SEQUENCE</scope>
    <source>
        <strain evidence="3">ATCC 64411</strain>
    </source>
</reference>
<sequence>MRLLQKHHITFHQIQPAMPPSDSQAIQRTEGPTSATWAQYKPIIRDLYIKQNRPLKEVIYIMKVHHGLVASVKMYKYRLKAWGIRKNSRSTAARLEQQRQDGSPVASSSQPTETVTRTPSPAVYGADGGALEMSLTPVMTLQSTRHTEQVLRMLNRYYGNLHDAGAVIAPFWSPEERLENMRMRRHAILGVTYATVPGSTETMKLTRLMFDQIPLLARQRERWAIPHGLHSMDRLARIPGASQVARMTLNLTRDAALRKIGPWHPFAVIWTLLRNHQDQRGEEMRSAMDGNSNVNNRSSVNSDAGDSGSDTAPGFDPFTLEVFARCVDDHMRAHHGILDPIYLETHLRMRKNHCTPEAYAAEVHSLLAQGASRTDVSSILESVFAEELFKESMYIELRSFFQHEAEEQQRGRRQHQRRHDVVDV</sequence>
<feature type="domain" description="Clr5" evidence="2">
    <location>
        <begin position="34"/>
        <end position="86"/>
    </location>
</feature>
<evidence type="ECO:0000259" key="2">
    <source>
        <dbReference type="Pfam" id="PF14420"/>
    </source>
</evidence>
<protein>
    <recommendedName>
        <fullName evidence="2">Clr5 domain-containing protein</fullName>
    </recommendedName>
</protein>
<dbReference type="Pfam" id="PF14420">
    <property type="entry name" value="Clr5"/>
    <property type="match status" value="1"/>
</dbReference>
<gene>
    <name evidence="3" type="ORF">MAPG_11675</name>
</gene>
<feature type="region of interest" description="Disordered" evidence="1">
    <location>
        <begin position="92"/>
        <end position="123"/>
    </location>
</feature>
<dbReference type="EMBL" id="GL876984">
    <property type="protein sequence ID" value="KLU92688.1"/>
    <property type="molecule type" value="Genomic_DNA"/>
</dbReference>
<reference evidence="3" key="2">
    <citation type="submission" date="2011-03" db="EMBL/GenBank/DDBJ databases">
        <title>Annotation of Magnaporthe poae ATCC 64411.</title>
        <authorList>
            <person name="Ma L.-J."/>
            <person name="Dead R."/>
            <person name="Young S.K."/>
            <person name="Zeng Q."/>
            <person name="Gargeya S."/>
            <person name="Fitzgerald M."/>
            <person name="Haas B."/>
            <person name="Abouelleil A."/>
            <person name="Alvarado L."/>
            <person name="Arachchi H.M."/>
            <person name="Berlin A."/>
            <person name="Brown A."/>
            <person name="Chapman S.B."/>
            <person name="Chen Z."/>
            <person name="Dunbar C."/>
            <person name="Freedman E."/>
            <person name="Gearin G."/>
            <person name="Gellesch M."/>
            <person name="Goldberg J."/>
            <person name="Griggs A."/>
            <person name="Gujja S."/>
            <person name="Heiman D."/>
            <person name="Howarth C."/>
            <person name="Larson L."/>
            <person name="Lui A."/>
            <person name="MacDonald P.J.P."/>
            <person name="Mehta T."/>
            <person name="Montmayeur A."/>
            <person name="Murphy C."/>
            <person name="Neiman D."/>
            <person name="Pearson M."/>
            <person name="Priest M."/>
            <person name="Roberts A."/>
            <person name="Saif S."/>
            <person name="Shea T."/>
            <person name="Shenoy N."/>
            <person name="Sisk P."/>
            <person name="Stolte C."/>
            <person name="Sykes S."/>
            <person name="Yandava C."/>
            <person name="Wortman J."/>
            <person name="Nusbaum C."/>
            <person name="Birren B."/>
        </authorList>
    </citation>
    <scope>NUCLEOTIDE SEQUENCE</scope>
    <source>
        <strain evidence="3">ATCC 64411</strain>
    </source>
</reference>
<dbReference type="AlphaFoldDB" id="A0A0H2U9A5"/>
<feature type="region of interest" description="Disordered" evidence="1">
    <location>
        <begin position="281"/>
        <end position="311"/>
    </location>
</feature>
<accession>A0A0H2U9A5</accession>
<feature type="non-terminal residue" evidence="3">
    <location>
        <position position="424"/>
    </location>
</feature>
<feature type="compositionally biased region" description="Low complexity" evidence="1">
    <location>
        <begin position="291"/>
        <end position="302"/>
    </location>
</feature>
<organism evidence="3">
    <name type="scientific">Magnaporthiopsis poae (strain ATCC 64411 / 73-15)</name>
    <name type="common">Kentucky bluegrass fungus</name>
    <name type="synonym">Magnaporthe poae</name>
    <dbReference type="NCBI Taxonomy" id="644358"/>
    <lineage>
        <taxon>Eukaryota</taxon>
        <taxon>Fungi</taxon>
        <taxon>Dikarya</taxon>
        <taxon>Ascomycota</taxon>
        <taxon>Pezizomycotina</taxon>
        <taxon>Sordariomycetes</taxon>
        <taxon>Sordariomycetidae</taxon>
        <taxon>Magnaporthales</taxon>
        <taxon>Magnaporthaceae</taxon>
        <taxon>Magnaporthiopsis</taxon>
    </lineage>
</organism>